<dbReference type="PANTHER" id="PTHR38332">
    <property type="entry name" value="PROTEIN CBG11604"/>
    <property type="match status" value="1"/>
</dbReference>
<dbReference type="EMBL" id="JACVVK020000379">
    <property type="protein sequence ID" value="KAK7476326.1"/>
    <property type="molecule type" value="Genomic_DNA"/>
</dbReference>
<dbReference type="Proteomes" id="UP001519460">
    <property type="component" value="Unassembled WGS sequence"/>
</dbReference>
<organism evidence="2 3">
    <name type="scientific">Batillaria attramentaria</name>
    <dbReference type="NCBI Taxonomy" id="370345"/>
    <lineage>
        <taxon>Eukaryota</taxon>
        <taxon>Metazoa</taxon>
        <taxon>Spiralia</taxon>
        <taxon>Lophotrochozoa</taxon>
        <taxon>Mollusca</taxon>
        <taxon>Gastropoda</taxon>
        <taxon>Caenogastropoda</taxon>
        <taxon>Sorbeoconcha</taxon>
        <taxon>Cerithioidea</taxon>
        <taxon>Batillariidae</taxon>
        <taxon>Batillaria</taxon>
    </lineage>
</organism>
<reference evidence="2 3" key="1">
    <citation type="journal article" date="2023" name="Sci. Data">
        <title>Genome assembly of the Korean intertidal mud-creeper Batillaria attramentaria.</title>
        <authorList>
            <person name="Patra A.K."/>
            <person name="Ho P.T."/>
            <person name="Jun S."/>
            <person name="Lee S.J."/>
            <person name="Kim Y."/>
            <person name="Won Y.J."/>
        </authorList>
    </citation>
    <scope>NUCLEOTIDE SEQUENCE [LARGE SCALE GENOMIC DNA]</scope>
    <source>
        <strain evidence="2">Wonlab-2016</strain>
    </source>
</reference>
<evidence type="ECO:0000256" key="1">
    <source>
        <dbReference type="SAM" id="MobiDB-lite"/>
    </source>
</evidence>
<protein>
    <submittedName>
        <fullName evidence="2">Uncharacterized protein</fullName>
    </submittedName>
</protein>
<gene>
    <name evidence="2" type="ORF">BaRGS_00032444</name>
</gene>
<evidence type="ECO:0000313" key="2">
    <source>
        <dbReference type="EMBL" id="KAK7476326.1"/>
    </source>
</evidence>
<sequence>MTIDREPGRSPPQYLSLGLEGELTGCDRRTHPPPPRHPRDRSSSRRCLLRSAKHILCFAAASPREQRPVMFHDCVILEAGIGCYKCKSMNGSNPACGDPFNPFNNTYYHRLCNETLPPRIGLFPAKYCTKIKGIN</sequence>
<feature type="non-terminal residue" evidence="2">
    <location>
        <position position="135"/>
    </location>
</feature>
<name>A0ABD0JNN0_9CAEN</name>
<evidence type="ECO:0000313" key="3">
    <source>
        <dbReference type="Proteomes" id="UP001519460"/>
    </source>
</evidence>
<comment type="caution">
    <text evidence="2">The sequence shown here is derived from an EMBL/GenBank/DDBJ whole genome shotgun (WGS) entry which is preliminary data.</text>
</comment>
<proteinExistence type="predicted"/>
<dbReference type="PANTHER" id="PTHR38332:SF1">
    <property type="entry name" value="RE49668P"/>
    <property type="match status" value="1"/>
</dbReference>
<dbReference type="AlphaFoldDB" id="A0ABD0JNN0"/>
<accession>A0ABD0JNN0</accession>
<keyword evidence="3" id="KW-1185">Reference proteome</keyword>
<feature type="region of interest" description="Disordered" evidence="1">
    <location>
        <begin position="23"/>
        <end position="45"/>
    </location>
</feature>